<dbReference type="GO" id="GO:0016209">
    <property type="term" value="F:antioxidant activity"/>
    <property type="evidence" value="ECO:0007669"/>
    <property type="project" value="InterPro"/>
</dbReference>
<dbReference type="Pfam" id="PF00578">
    <property type="entry name" value="AhpC-TSA"/>
    <property type="match status" value="1"/>
</dbReference>
<evidence type="ECO:0000259" key="1">
    <source>
        <dbReference type="PROSITE" id="PS51352"/>
    </source>
</evidence>
<name>A0A8J8K9M7_9FLAO</name>
<dbReference type="AlphaFoldDB" id="A0A8J8K9M7"/>
<dbReference type="InterPro" id="IPR050553">
    <property type="entry name" value="Thioredoxin_ResA/DsbE_sf"/>
</dbReference>
<gene>
    <name evidence="2" type="ORF">HNQ03_003040</name>
</gene>
<protein>
    <submittedName>
        <fullName evidence="2">Thiol-disulfide isomerase/thioredoxin</fullName>
    </submittedName>
</protein>
<keyword evidence="2" id="KW-0413">Isomerase</keyword>
<keyword evidence="3" id="KW-1185">Reference proteome</keyword>
<dbReference type="Gene3D" id="3.40.30.10">
    <property type="entry name" value="Glutaredoxin"/>
    <property type="match status" value="1"/>
</dbReference>
<proteinExistence type="predicted"/>
<dbReference type="InterPro" id="IPR000866">
    <property type="entry name" value="AhpC/TSA"/>
</dbReference>
<dbReference type="GO" id="GO:0016853">
    <property type="term" value="F:isomerase activity"/>
    <property type="evidence" value="ECO:0007669"/>
    <property type="project" value="UniProtKB-KW"/>
</dbReference>
<sequence>MKFKTILIFIMVLIFETGFAQEKYYKIIGQTTLNELQFANFEKDLISQDKNDIYKIKTDVKKDSIINYYKIESRSLFSNGFDPYSDAKKLIGMKFPIENYKDAKGNFYTKDFMVGKPTIINFWFTKCMPCVEEMPILNSFSEKFGDKVNFISITFNSEKEVQEFLKTHPYDFLHITNSKDEIEKLKISAYPTTLFLDKDGIIKLATGEISEFEIKEIDEVLKVLL</sequence>
<dbReference type="PROSITE" id="PS51352">
    <property type="entry name" value="THIOREDOXIN_2"/>
    <property type="match status" value="1"/>
</dbReference>
<dbReference type="InterPro" id="IPR013766">
    <property type="entry name" value="Thioredoxin_domain"/>
</dbReference>
<organism evidence="2 3">
    <name type="scientific">Frigoriflavimonas asaccharolytica</name>
    <dbReference type="NCBI Taxonomy" id="2735899"/>
    <lineage>
        <taxon>Bacteria</taxon>
        <taxon>Pseudomonadati</taxon>
        <taxon>Bacteroidota</taxon>
        <taxon>Flavobacteriia</taxon>
        <taxon>Flavobacteriales</taxon>
        <taxon>Weeksellaceae</taxon>
        <taxon>Frigoriflavimonas</taxon>
    </lineage>
</organism>
<evidence type="ECO:0000313" key="3">
    <source>
        <dbReference type="Proteomes" id="UP000610746"/>
    </source>
</evidence>
<dbReference type="CDD" id="cd02966">
    <property type="entry name" value="TlpA_like_family"/>
    <property type="match status" value="1"/>
</dbReference>
<dbReference type="InterPro" id="IPR036249">
    <property type="entry name" value="Thioredoxin-like_sf"/>
</dbReference>
<accession>A0A8J8K9M7</accession>
<reference evidence="2" key="1">
    <citation type="submission" date="2020-05" db="EMBL/GenBank/DDBJ databases">
        <title>Genomic Encyclopedia of Type Strains, Phase IV (KMG-V): Genome sequencing to study the core and pangenomes of soil and plant-associated prokaryotes.</title>
        <authorList>
            <person name="Whitman W."/>
        </authorList>
    </citation>
    <scope>NUCLEOTIDE SEQUENCE</scope>
    <source>
        <strain evidence="2">16F</strain>
    </source>
</reference>
<evidence type="ECO:0000313" key="2">
    <source>
        <dbReference type="EMBL" id="NRS93948.1"/>
    </source>
</evidence>
<feature type="domain" description="Thioredoxin" evidence="1">
    <location>
        <begin position="89"/>
        <end position="225"/>
    </location>
</feature>
<dbReference type="RefSeq" id="WP_173780485.1">
    <property type="nucleotide sequence ID" value="NZ_JABSNO010000033.1"/>
</dbReference>
<dbReference type="GO" id="GO:0016491">
    <property type="term" value="F:oxidoreductase activity"/>
    <property type="evidence" value="ECO:0007669"/>
    <property type="project" value="InterPro"/>
</dbReference>
<comment type="caution">
    <text evidence="2">The sequence shown here is derived from an EMBL/GenBank/DDBJ whole genome shotgun (WGS) entry which is preliminary data.</text>
</comment>
<dbReference type="PANTHER" id="PTHR42852:SF17">
    <property type="entry name" value="THIOREDOXIN-LIKE PROTEIN HI_1115"/>
    <property type="match status" value="1"/>
</dbReference>
<dbReference type="EMBL" id="JABSNO010000033">
    <property type="protein sequence ID" value="NRS93948.1"/>
    <property type="molecule type" value="Genomic_DNA"/>
</dbReference>
<dbReference type="Proteomes" id="UP000610746">
    <property type="component" value="Unassembled WGS sequence"/>
</dbReference>
<dbReference type="SUPFAM" id="SSF52833">
    <property type="entry name" value="Thioredoxin-like"/>
    <property type="match status" value="1"/>
</dbReference>
<dbReference type="PANTHER" id="PTHR42852">
    <property type="entry name" value="THIOL:DISULFIDE INTERCHANGE PROTEIN DSBE"/>
    <property type="match status" value="1"/>
</dbReference>